<dbReference type="EMBL" id="BMVB01000012">
    <property type="protein sequence ID" value="GHC57489.1"/>
    <property type="molecule type" value="Genomic_DNA"/>
</dbReference>
<name>A0A918TSR1_STRCJ</name>
<feature type="region of interest" description="Disordered" evidence="1">
    <location>
        <begin position="68"/>
        <end position="116"/>
    </location>
</feature>
<evidence type="ECO:0000313" key="2">
    <source>
        <dbReference type="EMBL" id="GHC57489.1"/>
    </source>
</evidence>
<feature type="compositionally biased region" description="Polar residues" evidence="1">
    <location>
        <begin position="106"/>
        <end position="116"/>
    </location>
</feature>
<gene>
    <name evidence="2" type="ORF">GCM10010507_37670</name>
</gene>
<protein>
    <submittedName>
        <fullName evidence="2">Uncharacterized protein</fullName>
    </submittedName>
</protein>
<organism evidence="2 3">
    <name type="scientific">Streptomyces cinnamoneus</name>
    <name type="common">Streptoverticillium cinnamoneum</name>
    <dbReference type="NCBI Taxonomy" id="53446"/>
    <lineage>
        <taxon>Bacteria</taxon>
        <taxon>Bacillati</taxon>
        <taxon>Actinomycetota</taxon>
        <taxon>Actinomycetes</taxon>
        <taxon>Kitasatosporales</taxon>
        <taxon>Streptomycetaceae</taxon>
        <taxon>Streptomyces</taxon>
        <taxon>Streptomyces cinnamoneus group</taxon>
    </lineage>
</organism>
<accession>A0A918TSR1</accession>
<feature type="compositionally biased region" description="Polar residues" evidence="1">
    <location>
        <begin position="69"/>
        <end position="86"/>
    </location>
</feature>
<comment type="caution">
    <text evidence="2">The sequence shown here is derived from an EMBL/GenBank/DDBJ whole genome shotgun (WGS) entry which is preliminary data.</text>
</comment>
<reference evidence="2" key="2">
    <citation type="submission" date="2020-09" db="EMBL/GenBank/DDBJ databases">
        <authorList>
            <person name="Sun Q."/>
            <person name="Ohkuma M."/>
        </authorList>
    </citation>
    <scope>NUCLEOTIDE SEQUENCE</scope>
    <source>
        <strain evidence="2">JCM 4633</strain>
    </source>
</reference>
<dbReference type="AlphaFoldDB" id="A0A918TSR1"/>
<evidence type="ECO:0000313" key="3">
    <source>
        <dbReference type="Proteomes" id="UP000646244"/>
    </source>
</evidence>
<proteinExistence type="predicted"/>
<dbReference type="Proteomes" id="UP000646244">
    <property type="component" value="Unassembled WGS sequence"/>
</dbReference>
<reference evidence="2" key="1">
    <citation type="journal article" date="2014" name="Int. J. Syst. Evol. Microbiol.">
        <title>Complete genome sequence of Corynebacterium casei LMG S-19264T (=DSM 44701T), isolated from a smear-ripened cheese.</title>
        <authorList>
            <consortium name="US DOE Joint Genome Institute (JGI-PGF)"/>
            <person name="Walter F."/>
            <person name="Albersmeier A."/>
            <person name="Kalinowski J."/>
            <person name="Ruckert C."/>
        </authorList>
    </citation>
    <scope>NUCLEOTIDE SEQUENCE</scope>
    <source>
        <strain evidence="2">JCM 4633</strain>
    </source>
</reference>
<sequence length="116" mass="12394">MSPYPANCRSCPASPTPAPTCFPRDTAAHALAALALADNADPNTAPSVIKHIVGLMDAYNRTELFPNLLGQSPSAHRSSPRTQSNGRCEPRWPAWPNYRGGHGSSAELSISRSPTR</sequence>
<evidence type="ECO:0000256" key="1">
    <source>
        <dbReference type="SAM" id="MobiDB-lite"/>
    </source>
</evidence>